<dbReference type="InterPro" id="IPR013107">
    <property type="entry name" value="Acyl-CoA_DH_C"/>
</dbReference>
<protein>
    <submittedName>
        <fullName evidence="4">Alkylation response protein AidB-like acyl-CoA dehydrogenase</fullName>
    </submittedName>
</protein>
<dbReference type="Gene3D" id="2.40.110.10">
    <property type="entry name" value="Butyryl-CoA Dehydrogenase, subunit A, domain 2"/>
    <property type="match status" value="1"/>
</dbReference>
<keyword evidence="1" id="KW-0560">Oxidoreductase</keyword>
<proteinExistence type="predicted"/>
<dbReference type="Proteomes" id="UP000566324">
    <property type="component" value="Unassembled WGS sequence"/>
</dbReference>
<gene>
    <name evidence="4" type="ORF">GGQ98_003608</name>
</gene>
<dbReference type="AlphaFoldDB" id="A0A7W7F7R3"/>
<dbReference type="InterPro" id="IPR009100">
    <property type="entry name" value="AcylCoA_DH/oxidase_NM_dom_sf"/>
</dbReference>
<sequence length="385" mass="41418">MDCELLSIAKSLSPLVEQEALTTERDGTLSPAVVDAFKESKLFWMLVPKDLGGLGTDIVTSIEVLEEVTRADGSSGWSLMANSGTTAVAAAYLGERAVDAMFGGRDLPIAAGMLGPGGRSVEVSGGFQGSGKFAFGSGCAHADWFGAGMFVLDDGKPRLLADGTPEVRVCFVPKEQVNILGGWDVMGLIGTGSYDYELPDQFIARDSTLERSSTEPLRGGPVFELGLPGFACAGHAAMALGLMKRALQEIARISSAKKRPGYPSTISEYPLFLKEFGLNEAAYWGARAYVLDVFSDAQDTVNAEQPLSPEQRARFRQSTTWLHQVAADVVSFCHLWGGSESIRNPSVLGRCLRDMYVATQHVFVDPITVVDATRAILPRWNISEH</sequence>
<dbReference type="Pfam" id="PF08028">
    <property type="entry name" value="Acyl-CoA_dh_2"/>
    <property type="match status" value="1"/>
</dbReference>
<evidence type="ECO:0000313" key="5">
    <source>
        <dbReference type="Proteomes" id="UP000566324"/>
    </source>
</evidence>
<dbReference type="GO" id="GO:0016627">
    <property type="term" value="F:oxidoreductase activity, acting on the CH-CH group of donors"/>
    <property type="evidence" value="ECO:0007669"/>
    <property type="project" value="InterPro"/>
</dbReference>
<dbReference type="Gene3D" id="1.10.540.10">
    <property type="entry name" value="Acyl-CoA dehydrogenase/oxidase, N-terminal domain"/>
    <property type="match status" value="1"/>
</dbReference>
<dbReference type="GO" id="GO:0050660">
    <property type="term" value="F:flavin adenine dinucleotide binding"/>
    <property type="evidence" value="ECO:0007669"/>
    <property type="project" value="InterPro"/>
</dbReference>
<accession>A0A7W7F7R3</accession>
<evidence type="ECO:0000259" key="2">
    <source>
        <dbReference type="Pfam" id="PF02771"/>
    </source>
</evidence>
<keyword evidence="5" id="KW-1185">Reference proteome</keyword>
<dbReference type="SUPFAM" id="SSF56645">
    <property type="entry name" value="Acyl-CoA dehydrogenase NM domain-like"/>
    <property type="match status" value="1"/>
</dbReference>
<feature type="domain" description="Acyl-CoA dehydrogenase C-terminal" evidence="3">
    <location>
        <begin position="234"/>
        <end position="365"/>
    </location>
</feature>
<comment type="caution">
    <text evidence="4">The sequence shown here is derived from an EMBL/GenBank/DDBJ whole genome shotgun (WGS) entry which is preliminary data.</text>
</comment>
<dbReference type="Pfam" id="PF02771">
    <property type="entry name" value="Acyl-CoA_dh_N"/>
    <property type="match status" value="1"/>
</dbReference>
<name>A0A7W7F7R3_9SPHN</name>
<dbReference type="InterPro" id="IPR036250">
    <property type="entry name" value="AcylCo_DH-like_C"/>
</dbReference>
<evidence type="ECO:0000259" key="3">
    <source>
        <dbReference type="Pfam" id="PF08028"/>
    </source>
</evidence>
<feature type="domain" description="Acyl-CoA dehydrogenase/oxidase N-terminal" evidence="2">
    <location>
        <begin position="17"/>
        <end position="95"/>
    </location>
</feature>
<dbReference type="InterPro" id="IPR046373">
    <property type="entry name" value="Acyl-CoA_Oxase/DH_mid-dom_sf"/>
</dbReference>
<dbReference type="InterPro" id="IPR013786">
    <property type="entry name" value="AcylCoA_DH/ox_N"/>
</dbReference>
<evidence type="ECO:0000256" key="1">
    <source>
        <dbReference type="ARBA" id="ARBA00023002"/>
    </source>
</evidence>
<organism evidence="4 5">
    <name type="scientific">Sphingosinicella soli</name>
    <dbReference type="NCBI Taxonomy" id="333708"/>
    <lineage>
        <taxon>Bacteria</taxon>
        <taxon>Pseudomonadati</taxon>
        <taxon>Pseudomonadota</taxon>
        <taxon>Alphaproteobacteria</taxon>
        <taxon>Sphingomonadales</taxon>
        <taxon>Sphingosinicellaceae</taxon>
        <taxon>Sphingosinicella</taxon>
    </lineage>
</organism>
<dbReference type="PIRSF" id="PIRSF016578">
    <property type="entry name" value="HsaA"/>
    <property type="match status" value="1"/>
</dbReference>
<reference evidence="4 5" key="1">
    <citation type="submission" date="2020-08" db="EMBL/GenBank/DDBJ databases">
        <title>Genomic Encyclopedia of Type Strains, Phase IV (KMG-IV): sequencing the most valuable type-strain genomes for metagenomic binning, comparative biology and taxonomic classification.</title>
        <authorList>
            <person name="Goeker M."/>
        </authorList>
    </citation>
    <scope>NUCLEOTIDE SEQUENCE [LARGE SCALE GENOMIC DNA]</scope>
    <source>
        <strain evidence="4 5">DSM 17328</strain>
    </source>
</reference>
<dbReference type="InterPro" id="IPR037069">
    <property type="entry name" value="AcylCoA_DH/ox_N_sf"/>
</dbReference>
<dbReference type="EMBL" id="JACHNZ010000075">
    <property type="protein sequence ID" value="MBB4633950.1"/>
    <property type="molecule type" value="Genomic_DNA"/>
</dbReference>
<dbReference type="Gene3D" id="1.20.140.10">
    <property type="entry name" value="Butyryl-CoA Dehydrogenase, subunit A, domain 3"/>
    <property type="match status" value="1"/>
</dbReference>
<dbReference type="RefSeq" id="WP_207791474.1">
    <property type="nucleotide sequence ID" value="NZ_JACHNZ010000075.1"/>
</dbReference>
<dbReference type="SUPFAM" id="SSF47203">
    <property type="entry name" value="Acyl-CoA dehydrogenase C-terminal domain-like"/>
    <property type="match status" value="1"/>
</dbReference>
<evidence type="ECO:0000313" key="4">
    <source>
        <dbReference type="EMBL" id="MBB4633950.1"/>
    </source>
</evidence>